<evidence type="ECO:0000313" key="3">
    <source>
        <dbReference type="Proteomes" id="UP000006620"/>
    </source>
</evidence>
<protein>
    <submittedName>
        <fullName evidence="2">Uncharacterized protein</fullName>
    </submittedName>
</protein>
<dbReference type="EMBL" id="CP002869">
    <property type="protein sequence ID" value="AEI40901.1"/>
    <property type="molecule type" value="Genomic_DNA"/>
</dbReference>
<evidence type="ECO:0000313" key="2">
    <source>
        <dbReference type="EMBL" id="AEI40901.1"/>
    </source>
</evidence>
<reference evidence="2 3" key="2">
    <citation type="journal article" date="2013" name="Genome Announc.">
        <title>Genome Sequence of Growth-Improving Paenibacillus mucilaginosus Strain KNP414.</title>
        <authorList>
            <person name="Lu J.J."/>
            <person name="Wang J.F."/>
            <person name="Hu X.F."/>
        </authorList>
    </citation>
    <scope>NUCLEOTIDE SEQUENCE [LARGE SCALE GENOMIC DNA]</scope>
    <source>
        <strain evidence="2 3">KNP414</strain>
    </source>
</reference>
<proteinExistence type="predicted"/>
<name>F8F7Z7_PAEMK</name>
<feature type="region of interest" description="Disordered" evidence="1">
    <location>
        <begin position="1"/>
        <end position="29"/>
    </location>
</feature>
<dbReference type="HOGENOM" id="CLU_3120652_0_0_9"/>
<reference evidence="3" key="1">
    <citation type="submission" date="2011-06" db="EMBL/GenBank/DDBJ databases">
        <title>Complete genome sequence of Paenibacillus mucilaginosus KNP414.</title>
        <authorList>
            <person name="Wang J."/>
            <person name="Hu S."/>
            <person name="Hu X."/>
            <person name="Zhang B."/>
            <person name="Dong D."/>
            <person name="Zhang S."/>
            <person name="Zhao K."/>
            <person name="Wu D."/>
        </authorList>
    </citation>
    <scope>NUCLEOTIDE SEQUENCE [LARGE SCALE GENOMIC DNA]</scope>
    <source>
        <strain evidence="3">KNP414</strain>
    </source>
</reference>
<sequence>MPPGTRLKPASREGPALESGPSTGSGCRRRLQTAGAAVLMEELAPPPGVN</sequence>
<evidence type="ECO:0000256" key="1">
    <source>
        <dbReference type="SAM" id="MobiDB-lite"/>
    </source>
</evidence>
<dbReference type="AlphaFoldDB" id="F8F7Z7"/>
<accession>F8F7Z7</accession>
<gene>
    <name evidence="2" type="ordered locus">KNP414_02340</name>
</gene>
<organism evidence="2 3">
    <name type="scientific">Paenibacillus mucilaginosus (strain KNP414)</name>
    <dbReference type="NCBI Taxonomy" id="1036673"/>
    <lineage>
        <taxon>Bacteria</taxon>
        <taxon>Bacillati</taxon>
        <taxon>Bacillota</taxon>
        <taxon>Bacilli</taxon>
        <taxon>Bacillales</taxon>
        <taxon>Paenibacillaceae</taxon>
        <taxon>Paenibacillus</taxon>
    </lineage>
</organism>
<dbReference type="KEGG" id="pms:KNP414_02340"/>
<dbReference type="Proteomes" id="UP000006620">
    <property type="component" value="Chromosome"/>
</dbReference>